<evidence type="ECO:0000256" key="2">
    <source>
        <dbReference type="SAM" id="Phobius"/>
    </source>
</evidence>
<protein>
    <submittedName>
        <fullName evidence="4">SPFH domain / Band 7 family protein</fullName>
    </submittedName>
</protein>
<dbReference type="KEGG" id="hpse:HPF_00390"/>
<keyword evidence="2" id="KW-0812">Transmembrane</keyword>
<sequence>MLHRLKTLTRSTRLALAQWLRGDRADATETGDEASAPPLRPMRPMPSVGLRPVLLTLGTAAVAAGAGWVLVKHPPVQPLEPGHLAVRTNNLTGENSVWREGPVWVWPGLHQLATLSLQDRSWTAAAMATADGVAPAQTVEGLSIGMDLRVRYAIDPSRIGGPQALSYPKDIDGQIIEPAVQATVYKIVARHTVREIFSSQRAQIEQDIETQIRERLKTDGLLLRSVHIGQIDLPEDYRRGMEVLLTEGLSAEKMRYTLELREKQVKESELTAAAEKARREVAAEAAAREQVIAAKAQEEAMKHVLPLKQRQIEQRQLEAEAARVSRVKQAEGAAQARRIEAEGEAEARQKLADAEAYRLRNIGKVNAEQMAMEGALITRHPLLIQKTMADRLSDKVQVIIAPPSSGGFIGNHLLGNVAAAPRDTERFDDHGEQ</sequence>
<dbReference type="InterPro" id="IPR036013">
    <property type="entry name" value="Band_7/SPFH_dom_sf"/>
</dbReference>
<proteinExistence type="predicted"/>
<name>A0A4V1AAY8_HYDPS</name>
<dbReference type="RefSeq" id="WP_133155410.1">
    <property type="nucleotide sequence ID" value="NZ_CP037867.1"/>
</dbReference>
<dbReference type="PANTHER" id="PTHR23222">
    <property type="entry name" value="PROHIBITIN"/>
    <property type="match status" value="1"/>
</dbReference>
<gene>
    <name evidence="4" type="ORF">HPF_00390</name>
</gene>
<dbReference type="SUPFAM" id="SSF117892">
    <property type="entry name" value="Band 7/SPFH domain"/>
    <property type="match status" value="1"/>
</dbReference>
<evidence type="ECO:0000256" key="1">
    <source>
        <dbReference type="ARBA" id="ARBA00004167"/>
    </source>
</evidence>
<dbReference type="InterPro" id="IPR000163">
    <property type="entry name" value="Prohibitin"/>
</dbReference>
<keyword evidence="5" id="KW-1185">Reference proteome</keyword>
<comment type="subcellular location">
    <subcellularLocation>
        <location evidence="1">Membrane</location>
        <topology evidence="1">Single-pass membrane protein</topology>
    </subcellularLocation>
</comment>
<dbReference type="InterPro" id="IPR001107">
    <property type="entry name" value="Band_7"/>
</dbReference>
<reference evidence="4 5" key="1">
    <citation type="submission" date="2019-03" db="EMBL/GenBank/DDBJ databases">
        <authorList>
            <person name="Sebastian G."/>
            <person name="Baumann P."/>
            <person name="Ruckert C."/>
            <person name="Kalinowski J."/>
            <person name="Nebel B."/>
            <person name="Takors R."/>
            <person name="Blombach B."/>
        </authorList>
    </citation>
    <scope>NUCLEOTIDE SEQUENCE [LARGE SCALE GENOMIC DNA]</scope>
    <source>
        <strain evidence="4 5">DSM 1084</strain>
    </source>
</reference>
<organism evidence="4 5">
    <name type="scientific">Hydrogenophaga pseudoflava</name>
    <name type="common">Pseudomonas carboxydoflava</name>
    <dbReference type="NCBI Taxonomy" id="47421"/>
    <lineage>
        <taxon>Bacteria</taxon>
        <taxon>Pseudomonadati</taxon>
        <taxon>Pseudomonadota</taxon>
        <taxon>Betaproteobacteria</taxon>
        <taxon>Burkholderiales</taxon>
        <taxon>Comamonadaceae</taxon>
        <taxon>Hydrogenophaga</taxon>
    </lineage>
</organism>
<dbReference type="PANTHER" id="PTHR23222:SF0">
    <property type="entry name" value="PROHIBITIN 1"/>
    <property type="match status" value="1"/>
</dbReference>
<dbReference type="Pfam" id="PF01145">
    <property type="entry name" value="Band_7"/>
    <property type="match status" value="1"/>
</dbReference>
<dbReference type="EMBL" id="CP037867">
    <property type="protein sequence ID" value="QBM26113.1"/>
    <property type="molecule type" value="Genomic_DNA"/>
</dbReference>
<evidence type="ECO:0000259" key="3">
    <source>
        <dbReference type="Pfam" id="PF01145"/>
    </source>
</evidence>
<keyword evidence="2" id="KW-0472">Membrane</keyword>
<accession>A0A4V1AAY8</accession>
<evidence type="ECO:0000313" key="4">
    <source>
        <dbReference type="EMBL" id="QBM26113.1"/>
    </source>
</evidence>
<feature type="domain" description="Band 7" evidence="3">
    <location>
        <begin position="80"/>
        <end position="243"/>
    </location>
</feature>
<feature type="transmembrane region" description="Helical" evidence="2">
    <location>
        <begin position="48"/>
        <end position="71"/>
    </location>
</feature>
<dbReference type="GO" id="GO:0016020">
    <property type="term" value="C:membrane"/>
    <property type="evidence" value="ECO:0007669"/>
    <property type="project" value="UniProtKB-SubCell"/>
</dbReference>
<dbReference type="AlphaFoldDB" id="A0A4V1AAY8"/>
<dbReference type="Gene3D" id="3.30.479.30">
    <property type="entry name" value="Band 7 domain"/>
    <property type="match status" value="1"/>
</dbReference>
<dbReference type="Proteomes" id="UP000293912">
    <property type="component" value="Chromosome"/>
</dbReference>
<keyword evidence="2" id="KW-1133">Transmembrane helix</keyword>
<evidence type="ECO:0000313" key="5">
    <source>
        <dbReference type="Proteomes" id="UP000293912"/>
    </source>
</evidence>